<dbReference type="InterPro" id="IPR009057">
    <property type="entry name" value="Homeodomain-like_sf"/>
</dbReference>
<feature type="domain" description="HTH tetR-type" evidence="5">
    <location>
        <begin position="1"/>
        <end position="56"/>
    </location>
</feature>
<protein>
    <submittedName>
        <fullName evidence="6">TetR/AcrR family transcriptional regulator</fullName>
    </submittedName>
</protein>
<keyword evidence="2 4" id="KW-0238">DNA-binding</keyword>
<dbReference type="Gene3D" id="1.10.357.10">
    <property type="entry name" value="Tetracycline Repressor, domain 2"/>
    <property type="match status" value="1"/>
</dbReference>
<evidence type="ECO:0000313" key="6">
    <source>
        <dbReference type="EMBL" id="GAA1546208.1"/>
    </source>
</evidence>
<evidence type="ECO:0000256" key="2">
    <source>
        <dbReference type="ARBA" id="ARBA00023125"/>
    </source>
</evidence>
<organism evidence="6 7">
    <name type="scientific">Kribbella lupini</name>
    <dbReference type="NCBI Taxonomy" id="291602"/>
    <lineage>
        <taxon>Bacteria</taxon>
        <taxon>Bacillati</taxon>
        <taxon>Actinomycetota</taxon>
        <taxon>Actinomycetes</taxon>
        <taxon>Propionibacteriales</taxon>
        <taxon>Kribbellaceae</taxon>
        <taxon>Kribbella</taxon>
    </lineage>
</organism>
<dbReference type="InterPro" id="IPR036271">
    <property type="entry name" value="Tet_transcr_reg_TetR-rel_C_sf"/>
</dbReference>
<name>A0ABP4MKD4_9ACTN</name>
<dbReference type="EMBL" id="BAAANC010000003">
    <property type="protein sequence ID" value="GAA1546208.1"/>
    <property type="molecule type" value="Genomic_DNA"/>
</dbReference>
<dbReference type="InterPro" id="IPR001647">
    <property type="entry name" value="HTH_TetR"/>
</dbReference>
<dbReference type="PRINTS" id="PR00455">
    <property type="entry name" value="HTHTETR"/>
</dbReference>
<keyword evidence="3" id="KW-0804">Transcription</keyword>
<evidence type="ECO:0000256" key="1">
    <source>
        <dbReference type="ARBA" id="ARBA00023015"/>
    </source>
</evidence>
<evidence type="ECO:0000256" key="4">
    <source>
        <dbReference type="PROSITE-ProRule" id="PRU00335"/>
    </source>
</evidence>
<reference evidence="7" key="1">
    <citation type="journal article" date="2019" name="Int. J. Syst. Evol. Microbiol.">
        <title>The Global Catalogue of Microorganisms (GCM) 10K type strain sequencing project: providing services to taxonomists for standard genome sequencing and annotation.</title>
        <authorList>
            <consortium name="The Broad Institute Genomics Platform"/>
            <consortium name="The Broad Institute Genome Sequencing Center for Infectious Disease"/>
            <person name="Wu L."/>
            <person name="Ma J."/>
        </authorList>
    </citation>
    <scope>NUCLEOTIDE SEQUENCE [LARGE SCALE GENOMIC DNA]</scope>
    <source>
        <strain evidence="7">JCM 14303</strain>
    </source>
</reference>
<gene>
    <name evidence="6" type="ORF">GCM10009741_57190</name>
</gene>
<dbReference type="InterPro" id="IPR049445">
    <property type="entry name" value="TetR_SbtR-like_C"/>
</dbReference>
<comment type="caution">
    <text evidence="6">The sequence shown here is derived from an EMBL/GenBank/DDBJ whole genome shotgun (WGS) entry which is preliminary data.</text>
</comment>
<dbReference type="InterPro" id="IPR050109">
    <property type="entry name" value="HTH-type_TetR-like_transc_reg"/>
</dbReference>
<feature type="DNA-binding region" description="H-T-H motif" evidence="4">
    <location>
        <begin position="19"/>
        <end position="38"/>
    </location>
</feature>
<dbReference type="PANTHER" id="PTHR30055">
    <property type="entry name" value="HTH-TYPE TRANSCRIPTIONAL REGULATOR RUTR"/>
    <property type="match status" value="1"/>
</dbReference>
<evidence type="ECO:0000256" key="3">
    <source>
        <dbReference type="ARBA" id="ARBA00023163"/>
    </source>
</evidence>
<accession>A0ABP4MKD4</accession>
<dbReference type="PROSITE" id="PS50977">
    <property type="entry name" value="HTH_TETR_2"/>
    <property type="match status" value="1"/>
</dbReference>
<sequence>MQLMTAARDVFAVRGTEATIAEIAASAGLGKGTVFRHFANKDELVAAIVDEMIDDLVAKTENLLRADDPAEGLRGFMTAGIELQVHNQAFCDVAAGAAVREHPVLKPKIARLESAVEALVTRARDAGAVRADITGQDVMLLLTGIYQTAAPALPDSPDIWRRYLALTFDGLQPTAARPLPQPAPGG</sequence>
<dbReference type="SUPFAM" id="SSF48498">
    <property type="entry name" value="Tetracyclin repressor-like, C-terminal domain"/>
    <property type="match status" value="1"/>
</dbReference>
<dbReference type="PANTHER" id="PTHR30055:SF234">
    <property type="entry name" value="HTH-TYPE TRANSCRIPTIONAL REGULATOR BETI"/>
    <property type="match status" value="1"/>
</dbReference>
<dbReference type="Proteomes" id="UP001500363">
    <property type="component" value="Unassembled WGS sequence"/>
</dbReference>
<dbReference type="Pfam" id="PF21597">
    <property type="entry name" value="TetR_C_43"/>
    <property type="match status" value="1"/>
</dbReference>
<keyword evidence="1" id="KW-0805">Transcription regulation</keyword>
<dbReference type="SUPFAM" id="SSF46689">
    <property type="entry name" value="Homeodomain-like"/>
    <property type="match status" value="1"/>
</dbReference>
<proteinExistence type="predicted"/>
<evidence type="ECO:0000259" key="5">
    <source>
        <dbReference type="PROSITE" id="PS50977"/>
    </source>
</evidence>
<dbReference type="Pfam" id="PF00440">
    <property type="entry name" value="TetR_N"/>
    <property type="match status" value="1"/>
</dbReference>
<keyword evidence="7" id="KW-1185">Reference proteome</keyword>
<evidence type="ECO:0000313" key="7">
    <source>
        <dbReference type="Proteomes" id="UP001500363"/>
    </source>
</evidence>